<accession>A0A9D9GTD6</accession>
<keyword evidence="2 4" id="KW-0862">Zinc</keyword>
<feature type="domain" description="Enoyl reductase (ER)" evidence="6">
    <location>
        <begin position="10"/>
        <end position="342"/>
    </location>
</feature>
<dbReference type="Gene3D" id="3.40.50.720">
    <property type="entry name" value="NAD(P)-binding Rossmann-like Domain"/>
    <property type="match status" value="1"/>
</dbReference>
<keyword evidence="5" id="KW-0812">Transmembrane</keyword>
<dbReference type="Pfam" id="PF08240">
    <property type="entry name" value="ADH_N"/>
    <property type="match status" value="1"/>
</dbReference>
<evidence type="ECO:0000259" key="6">
    <source>
        <dbReference type="SMART" id="SM00829"/>
    </source>
</evidence>
<feature type="transmembrane region" description="Helical" evidence="5">
    <location>
        <begin position="160"/>
        <end position="183"/>
    </location>
</feature>
<dbReference type="SUPFAM" id="SSF50129">
    <property type="entry name" value="GroES-like"/>
    <property type="match status" value="1"/>
</dbReference>
<dbReference type="GO" id="GO:0008270">
    <property type="term" value="F:zinc ion binding"/>
    <property type="evidence" value="ECO:0007669"/>
    <property type="project" value="InterPro"/>
</dbReference>
<keyword evidence="1 4" id="KW-0479">Metal-binding</keyword>
<dbReference type="GO" id="GO:0016616">
    <property type="term" value="F:oxidoreductase activity, acting on the CH-OH group of donors, NAD or NADP as acceptor"/>
    <property type="evidence" value="ECO:0007669"/>
    <property type="project" value="UniProtKB-ARBA"/>
</dbReference>
<comment type="cofactor">
    <cofactor evidence="4">
        <name>Zn(2+)</name>
        <dbReference type="ChEBI" id="CHEBI:29105"/>
    </cofactor>
</comment>
<dbReference type="InterPro" id="IPR020843">
    <property type="entry name" value="ER"/>
</dbReference>
<dbReference type="Pfam" id="PF00107">
    <property type="entry name" value="ADH_zinc_N"/>
    <property type="match status" value="1"/>
</dbReference>
<keyword evidence="5" id="KW-1133">Transmembrane helix</keyword>
<reference evidence="7" key="1">
    <citation type="submission" date="2020-10" db="EMBL/GenBank/DDBJ databases">
        <authorList>
            <person name="Gilroy R."/>
        </authorList>
    </citation>
    <scope>NUCLEOTIDE SEQUENCE</scope>
    <source>
        <strain evidence="7">17213</strain>
    </source>
</reference>
<name>A0A9D9GTD6_9GAMM</name>
<protein>
    <submittedName>
        <fullName evidence="7">Alcohol dehydrogenase catalytic domain-containing protein</fullName>
    </submittedName>
</protein>
<evidence type="ECO:0000256" key="4">
    <source>
        <dbReference type="RuleBase" id="RU361277"/>
    </source>
</evidence>
<evidence type="ECO:0000313" key="7">
    <source>
        <dbReference type="EMBL" id="MBO8416423.1"/>
    </source>
</evidence>
<dbReference type="PROSITE" id="PS00059">
    <property type="entry name" value="ADH_ZINC"/>
    <property type="match status" value="1"/>
</dbReference>
<dbReference type="AlphaFoldDB" id="A0A9D9GTD6"/>
<dbReference type="InterPro" id="IPR002328">
    <property type="entry name" value="ADH_Zn_CS"/>
</dbReference>
<evidence type="ECO:0000256" key="1">
    <source>
        <dbReference type="ARBA" id="ARBA00022723"/>
    </source>
</evidence>
<dbReference type="SUPFAM" id="SSF51735">
    <property type="entry name" value="NAD(P)-binding Rossmann-fold domains"/>
    <property type="match status" value="1"/>
</dbReference>
<comment type="caution">
    <text evidence="7">The sequence shown here is derived from an EMBL/GenBank/DDBJ whole genome shotgun (WGS) entry which is preliminary data.</text>
</comment>
<dbReference type="InterPro" id="IPR036291">
    <property type="entry name" value="NAD(P)-bd_dom_sf"/>
</dbReference>
<keyword evidence="5" id="KW-0472">Membrane</keyword>
<dbReference type="InterPro" id="IPR011032">
    <property type="entry name" value="GroES-like_sf"/>
</dbReference>
<evidence type="ECO:0000256" key="3">
    <source>
        <dbReference type="ARBA" id="ARBA00023002"/>
    </source>
</evidence>
<dbReference type="SMART" id="SM00829">
    <property type="entry name" value="PKS_ER"/>
    <property type="match status" value="1"/>
</dbReference>
<evidence type="ECO:0000256" key="5">
    <source>
        <dbReference type="SAM" id="Phobius"/>
    </source>
</evidence>
<comment type="similarity">
    <text evidence="4">Belongs to the zinc-containing alcohol dehydrogenase family.</text>
</comment>
<proteinExistence type="inferred from homology"/>
<dbReference type="PANTHER" id="PTHR43401">
    <property type="entry name" value="L-THREONINE 3-DEHYDROGENASE"/>
    <property type="match status" value="1"/>
</dbReference>
<evidence type="ECO:0000313" key="8">
    <source>
        <dbReference type="Proteomes" id="UP000823631"/>
    </source>
</evidence>
<evidence type="ECO:0000256" key="2">
    <source>
        <dbReference type="ARBA" id="ARBA00022833"/>
    </source>
</evidence>
<dbReference type="InterPro" id="IPR013154">
    <property type="entry name" value="ADH-like_N"/>
</dbReference>
<keyword evidence="3" id="KW-0560">Oxidoreductase</keyword>
<sequence>MRRVALVDYGKLELQDNCSAVQALQPGTVKVDVHACAICGSDLALYRGQRSLKDERYFGHEFSGVVTDAGAGAGGIKNGMRVGSELSRTCGRCWNCLNGMQNYCRSMNDALLPGGFSEETLVLNTEDYSFLSPIPDELDFETAALLEPTNCAYRIASKAALVPGSSVVVFGLGAMGLISALILKSFGAGTIVGVDRSKERLAKVQSLGFMEVVDSSDDKWLDKVHALTSQHGADVVIEATGAVPVLGSAFEAVRPGGRIVVGSVYHADAGALKLLPIMRKEITIAGAKGPYPQLLSDGTSAPVRILTKLQPELKALVSVYDYKDALQAFEDALSGRAVKAVVRFK</sequence>
<gene>
    <name evidence="7" type="ORF">IAB19_08595</name>
</gene>
<dbReference type="InterPro" id="IPR013149">
    <property type="entry name" value="ADH-like_C"/>
</dbReference>
<organism evidence="7 8">
    <name type="scientific">Candidatus Avisuccinivibrio stercorigallinarum</name>
    <dbReference type="NCBI Taxonomy" id="2840704"/>
    <lineage>
        <taxon>Bacteria</taxon>
        <taxon>Pseudomonadati</taxon>
        <taxon>Pseudomonadota</taxon>
        <taxon>Gammaproteobacteria</taxon>
        <taxon>Aeromonadales</taxon>
        <taxon>Succinivibrionaceae</taxon>
        <taxon>Succinivibrionaceae incertae sedis</taxon>
        <taxon>Candidatus Avisuccinivibrio</taxon>
    </lineage>
</organism>
<dbReference type="EMBL" id="JADINH010000174">
    <property type="protein sequence ID" value="MBO8416423.1"/>
    <property type="molecule type" value="Genomic_DNA"/>
</dbReference>
<dbReference type="InterPro" id="IPR050129">
    <property type="entry name" value="Zn_alcohol_dh"/>
</dbReference>
<dbReference type="Proteomes" id="UP000823631">
    <property type="component" value="Unassembled WGS sequence"/>
</dbReference>
<dbReference type="PANTHER" id="PTHR43401:SF2">
    <property type="entry name" value="L-THREONINE 3-DEHYDROGENASE"/>
    <property type="match status" value="1"/>
</dbReference>
<dbReference type="Gene3D" id="3.90.180.10">
    <property type="entry name" value="Medium-chain alcohol dehydrogenases, catalytic domain"/>
    <property type="match status" value="1"/>
</dbReference>
<reference evidence="7" key="2">
    <citation type="journal article" date="2021" name="PeerJ">
        <title>Extensive microbial diversity within the chicken gut microbiome revealed by metagenomics and culture.</title>
        <authorList>
            <person name="Gilroy R."/>
            <person name="Ravi A."/>
            <person name="Getino M."/>
            <person name="Pursley I."/>
            <person name="Horton D.L."/>
            <person name="Alikhan N.F."/>
            <person name="Baker D."/>
            <person name="Gharbi K."/>
            <person name="Hall N."/>
            <person name="Watson M."/>
            <person name="Adriaenssens E.M."/>
            <person name="Foster-Nyarko E."/>
            <person name="Jarju S."/>
            <person name="Secka A."/>
            <person name="Antonio M."/>
            <person name="Oren A."/>
            <person name="Chaudhuri R.R."/>
            <person name="La Ragione R."/>
            <person name="Hildebrand F."/>
            <person name="Pallen M.J."/>
        </authorList>
    </citation>
    <scope>NUCLEOTIDE SEQUENCE</scope>
    <source>
        <strain evidence="7">17213</strain>
    </source>
</reference>